<feature type="domain" description="External alternative NADH-ubiquinone oxidoreductase-like C-terminal" evidence="11">
    <location>
        <begin position="346"/>
        <end position="401"/>
    </location>
</feature>
<evidence type="ECO:0000313" key="12">
    <source>
        <dbReference type="EMBL" id="CDN57599.1"/>
    </source>
</evidence>
<dbReference type="PANTHER" id="PTHR43706:SF47">
    <property type="entry name" value="EXTERNAL NADH-UBIQUINONE OXIDOREDUCTASE 1, MITOCHONDRIAL-RELATED"/>
    <property type="match status" value="1"/>
</dbReference>
<dbReference type="InterPro" id="IPR054585">
    <property type="entry name" value="NDH2-like_C"/>
</dbReference>
<evidence type="ECO:0000313" key="13">
    <source>
        <dbReference type="Proteomes" id="UP000028186"/>
    </source>
</evidence>
<protein>
    <recommendedName>
        <fullName evidence="2">NADH:ubiquinone reductase (non-electrogenic)</fullName>
        <ecNumber evidence="2">1.6.5.9</ecNumber>
    </recommendedName>
</protein>
<dbReference type="eggNOG" id="COG1252">
    <property type="taxonomic scope" value="Bacteria"/>
</dbReference>
<dbReference type="Pfam" id="PF22366">
    <property type="entry name" value="NDH2_C"/>
    <property type="match status" value="1"/>
</dbReference>
<dbReference type="PRINTS" id="PR00368">
    <property type="entry name" value="FADPNR"/>
</dbReference>
<dbReference type="InterPro" id="IPR045024">
    <property type="entry name" value="NDH-2"/>
</dbReference>
<keyword evidence="12" id="KW-0614">Plasmid</keyword>
<organism evidence="12 13">
    <name type="scientific">Neorhizobium galegae bv. officinalis bv. officinalis str. HAMBI 1141</name>
    <dbReference type="NCBI Taxonomy" id="1028801"/>
    <lineage>
        <taxon>Bacteria</taxon>
        <taxon>Pseudomonadati</taxon>
        <taxon>Pseudomonadota</taxon>
        <taxon>Alphaproteobacteria</taxon>
        <taxon>Hyphomicrobiales</taxon>
        <taxon>Rhizobiaceae</taxon>
        <taxon>Rhizobium/Agrobacterium group</taxon>
        <taxon>Neorhizobium</taxon>
    </lineage>
</organism>
<keyword evidence="9" id="KW-1133">Transmembrane helix</keyword>
<evidence type="ECO:0000256" key="3">
    <source>
        <dbReference type="ARBA" id="ARBA00022630"/>
    </source>
</evidence>
<keyword evidence="6" id="KW-0560">Oxidoreductase</keyword>
<reference evidence="13" key="1">
    <citation type="journal article" date="2014" name="BMC Genomics">
        <title>Genome sequencing of two Neorhizobium galegae strains reveals a noeT gene responsible for the unusual acetylation of the nodulation factors.</title>
        <authorList>
            <person name="Osterman J."/>
            <person name="Marsh J."/>
            <person name="Laine P.K."/>
            <person name="Zeng Z."/>
            <person name="Alatalo E."/>
            <person name="Sullivan J.T."/>
            <person name="Young J.P."/>
            <person name="Thomas-Oates J."/>
            <person name="Paulin L."/>
            <person name="Lindstrom K."/>
        </authorList>
    </citation>
    <scope>NUCLEOTIDE SEQUENCE [LARGE SCALE GENOMIC DNA]</scope>
    <source>
        <strain evidence="13">HAMBI 1141</strain>
        <plasmid evidence="13">II</plasmid>
    </source>
</reference>
<dbReference type="Proteomes" id="UP000028186">
    <property type="component" value="Plasmid pHAMBI1141a"/>
</dbReference>
<comment type="catalytic activity">
    <reaction evidence="8">
        <text>a quinone + NADH + H(+) = a quinol + NAD(+)</text>
        <dbReference type="Rhea" id="RHEA:46160"/>
        <dbReference type="ChEBI" id="CHEBI:15378"/>
        <dbReference type="ChEBI" id="CHEBI:24646"/>
        <dbReference type="ChEBI" id="CHEBI:57540"/>
        <dbReference type="ChEBI" id="CHEBI:57945"/>
        <dbReference type="ChEBI" id="CHEBI:132124"/>
        <dbReference type="EC" id="1.6.5.9"/>
    </reaction>
</comment>
<evidence type="ECO:0000256" key="7">
    <source>
        <dbReference type="ARBA" id="ARBA00023027"/>
    </source>
</evidence>
<evidence type="ECO:0000259" key="10">
    <source>
        <dbReference type="Pfam" id="PF07992"/>
    </source>
</evidence>
<dbReference type="InterPro" id="IPR023753">
    <property type="entry name" value="FAD/NAD-binding_dom"/>
</dbReference>
<evidence type="ECO:0000256" key="1">
    <source>
        <dbReference type="ARBA" id="ARBA00005272"/>
    </source>
</evidence>
<dbReference type="EMBL" id="HG938356">
    <property type="protein sequence ID" value="CDN57599.1"/>
    <property type="molecule type" value="Genomic_DNA"/>
</dbReference>
<gene>
    <name evidence="12" type="ORF">RG1141_PA07670</name>
</gene>
<dbReference type="PRINTS" id="PR00411">
    <property type="entry name" value="PNDRDTASEI"/>
</dbReference>
<dbReference type="PANTHER" id="PTHR43706">
    <property type="entry name" value="NADH DEHYDROGENASE"/>
    <property type="match status" value="1"/>
</dbReference>
<dbReference type="AlphaFoldDB" id="A0A068THJ8"/>
<comment type="similarity">
    <text evidence="1">Belongs to the NADH dehydrogenase family.</text>
</comment>
<geneLocation type="plasmid" evidence="13">
    <name>II</name>
</geneLocation>
<dbReference type="PATRIC" id="fig|1028801.3.peg.5370"/>
<dbReference type="EC" id="1.6.5.9" evidence="2"/>
<evidence type="ECO:0000256" key="2">
    <source>
        <dbReference type="ARBA" id="ARBA00012637"/>
    </source>
</evidence>
<sequence length="431" mass="47441">MIRRNIVIVGAGFGGLQVAKQLRGLEVDVTIVDRRNHHLFQPLLYQVATSVLATSEIAWPIRQMFRGSPNVRTLLGEVVGIDRNQQVVSLADGTVLAFDTLVLATGARHMYFGHDEWEMPAPGLKTLEDATTIRRRMLMAFEKAEVERDEERRNALLTFCIVGAGPTGVELAGMIAELAQRTLVDEFRAIDSRAARVLLIEAGSRLLPTFSEDLSFYAEKSLSKLGVEIHKGHPVTACTSTGINVGSSFIACETIIWAAGVKASDAAQWLGVPNDRAGRVIVKSDLTIDGATNIYVIGDTAAVVWKDGANVPAIAPAAKQQGYYVARRIRAELLGKASRDEFRYRHLGNLATIGRNSAVIEFGNLKIRGWLAWWIWGVAHIYFLIGTRSRLAVAMSWLWISFSRQHSARLITQRDIVSLAQKPTSSVRSVP</sequence>
<keyword evidence="3" id="KW-0285">Flavoprotein</keyword>
<dbReference type="KEGG" id="ngl:RG1141_PA07670"/>
<dbReference type="Pfam" id="PF07992">
    <property type="entry name" value="Pyr_redox_2"/>
    <property type="match status" value="1"/>
</dbReference>
<evidence type="ECO:0000256" key="6">
    <source>
        <dbReference type="ARBA" id="ARBA00023002"/>
    </source>
</evidence>
<evidence type="ECO:0000256" key="9">
    <source>
        <dbReference type="SAM" id="Phobius"/>
    </source>
</evidence>
<evidence type="ECO:0000259" key="11">
    <source>
        <dbReference type="Pfam" id="PF22366"/>
    </source>
</evidence>
<keyword evidence="7" id="KW-0520">NAD</keyword>
<evidence type="ECO:0000256" key="4">
    <source>
        <dbReference type="ARBA" id="ARBA00022827"/>
    </source>
</evidence>
<dbReference type="SUPFAM" id="SSF51905">
    <property type="entry name" value="FAD/NAD(P)-binding domain"/>
    <property type="match status" value="2"/>
</dbReference>
<evidence type="ECO:0000256" key="8">
    <source>
        <dbReference type="ARBA" id="ARBA00047599"/>
    </source>
</evidence>
<feature type="domain" description="FAD/NAD(P)-binding" evidence="10">
    <location>
        <begin position="5"/>
        <end position="322"/>
    </location>
</feature>
<dbReference type="RefSeq" id="WP_051900457.1">
    <property type="nucleotide sequence ID" value="NZ_HG938356.1"/>
</dbReference>
<keyword evidence="9" id="KW-0812">Transmembrane</keyword>
<accession>A0A068THJ8</accession>
<dbReference type="HOGENOM" id="CLU_021377_7_1_5"/>
<proteinExistence type="inferred from homology"/>
<keyword evidence="4" id="KW-0274">FAD</keyword>
<dbReference type="InterPro" id="IPR036188">
    <property type="entry name" value="FAD/NAD-bd_sf"/>
</dbReference>
<feature type="transmembrane region" description="Helical" evidence="9">
    <location>
        <begin position="367"/>
        <end position="385"/>
    </location>
</feature>
<dbReference type="GO" id="GO:0050136">
    <property type="term" value="F:NADH dehydrogenase (quinone) (non-electrogenic) activity"/>
    <property type="evidence" value="ECO:0007669"/>
    <property type="project" value="UniProtKB-EC"/>
</dbReference>
<name>A0A068THJ8_NEOGA</name>
<dbReference type="Gene3D" id="3.50.50.100">
    <property type="match status" value="1"/>
</dbReference>
<keyword evidence="9" id="KW-0472">Membrane</keyword>
<keyword evidence="5" id="KW-0809">Transit peptide</keyword>
<evidence type="ECO:0000256" key="5">
    <source>
        <dbReference type="ARBA" id="ARBA00022946"/>
    </source>
</evidence>